<dbReference type="RefSeq" id="XP_013243473.1">
    <property type="nucleotide sequence ID" value="XM_013388019.1"/>
</dbReference>
<dbReference type="PANTHER" id="PTHR35870">
    <property type="entry name" value="PROTEIN, PUTATIVE (AFU_ORTHOLOGUE AFUA_5G03330)-RELATED"/>
    <property type="match status" value="1"/>
</dbReference>
<sequence length="234" mass="26171">MWQFTELDVKDPDERTKEGGWMDKWDELLWMAILMMGATSKPGKPLTHDFFLIHINNAALFLPSLLPELKPISRAQLFQALFRAAVLFWVSEGRPSFYITSRLNTSSDHSYNPNASVNYGKVAVIADSERASGSKNSAYPRATSAWFDMCAAASVHNDEHLTKAVRTLSYFAQNFVHRARGAFSVQVDAVMAEMTKRGCSIDKYSTIYHGGLDNLDGTAFVRAAGQLFETQGWT</sequence>
<name>A0A066VX08_TILAU</name>
<keyword evidence="1" id="KW-0560">Oxidoreductase</keyword>
<dbReference type="InParanoid" id="A0A066VX08"/>
<dbReference type="OrthoDB" id="10004862at2759"/>
<protein>
    <submittedName>
        <fullName evidence="2">Uncharacterized protein</fullName>
    </submittedName>
</protein>
<dbReference type="GeneID" id="25261279"/>
<evidence type="ECO:0000313" key="2">
    <source>
        <dbReference type="EMBL" id="KDN46262.1"/>
    </source>
</evidence>
<gene>
    <name evidence="2" type="ORF">K437DRAFT_108319</name>
</gene>
<organism evidence="2 3">
    <name type="scientific">Tilletiaria anomala (strain ATCC 24038 / CBS 436.72 / UBC 951)</name>
    <dbReference type="NCBI Taxonomy" id="1037660"/>
    <lineage>
        <taxon>Eukaryota</taxon>
        <taxon>Fungi</taxon>
        <taxon>Dikarya</taxon>
        <taxon>Basidiomycota</taxon>
        <taxon>Ustilaginomycotina</taxon>
        <taxon>Exobasidiomycetes</taxon>
        <taxon>Georgefischeriales</taxon>
        <taxon>Tilletiariaceae</taxon>
        <taxon>Tilletiaria</taxon>
    </lineage>
</organism>
<proteinExistence type="predicted"/>
<dbReference type="PANTHER" id="PTHR35870:SF1">
    <property type="entry name" value="PROTEIN, PUTATIVE (AFU_ORTHOLOGUE AFUA_5G03330)-RELATED"/>
    <property type="match status" value="1"/>
</dbReference>
<dbReference type="Proteomes" id="UP000027361">
    <property type="component" value="Unassembled WGS sequence"/>
</dbReference>
<accession>A0A066VX08</accession>
<dbReference type="STRING" id="1037660.A0A066VX08"/>
<dbReference type="InterPro" id="IPR025337">
    <property type="entry name" value="Questin_oxidase-like"/>
</dbReference>
<dbReference type="EMBL" id="JMSN01000036">
    <property type="protein sequence ID" value="KDN46262.1"/>
    <property type="molecule type" value="Genomic_DNA"/>
</dbReference>
<evidence type="ECO:0000313" key="3">
    <source>
        <dbReference type="Proteomes" id="UP000027361"/>
    </source>
</evidence>
<dbReference type="AlphaFoldDB" id="A0A066VX08"/>
<dbReference type="Pfam" id="PF14027">
    <property type="entry name" value="Questin_oxidase"/>
    <property type="match status" value="1"/>
</dbReference>
<dbReference type="GO" id="GO:0016491">
    <property type="term" value="F:oxidoreductase activity"/>
    <property type="evidence" value="ECO:0007669"/>
    <property type="project" value="UniProtKB-KW"/>
</dbReference>
<comment type="caution">
    <text evidence="2">The sequence shown here is derived from an EMBL/GenBank/DDBJ whole genome shotgun (WGS) entry which is preliminary data.</text>
</comment>
<evidence type="ECO:0000256" key="1">
    <source>
        <dbReference type="ARBA" id="ARBA00023002"/>
    </source>
</evidence>
<reference evidence="2 3" key="1">
    <citation type="submission" date="2014-05" db="EMBL/GenBank/DDBJ databases">
        <title>Draft genome sequence of a rare smut relative, Tilletiaria anomala UBC 951.</title>
        <authorList>
            <consortium name="DOE Joint Genome Institute"/>
            <person name="Toome M."/>
            <person name="Kuo A."/>
            <person name="Henrissat B."/>
            <person name="Lipzen A."/>
            <person name="Tritt A."/>
            <person name="Yoshinaga Y."/>
            <person name="Zane M."/>
            <person name="Barry K."/>
            <person name="Grigoriev I.V."/>
            <person name="Spatafora J.W."/>
            <person name="Aimea M.C."/>
        </authorList>
    </citation>
    <scope>NUCLEOTIDE SEQUENCE [LARGE SCALE GENOMIC DNA]</scope>
    <source>
        <strain evidence="2 3">UBC 951</strain>
    </source>
</reference>
<keyword evidence="3" id="KW-1185">Reference proteome</keyword>
<dbReference type="HOGENOM" id="CLU_1185745_0_0_1"/>